<keyword evidence="1" id="KW-0732">Signal</keyword>
<organism evidence="2">
    <name type="scientific">Meiothermus ruber</name>
    <dbReference type="NCBI Taxonomy" id="277"/>
    <lineage>
        <taxon>Bacteria</taxon>
        <taxon>Thermotogati</taxon>
        <taxon>Deinococcota</taxon>
        <taxon>Deinococci</taxon>
        <taxon>Thermales</taxon>
        <taxon>Thermaceae</taxon>
        <taxon>Meiothermus</taxon>
    </lineage>
</organism>
<name>A0A7C3DE33_MEIRU</name>
<dbReference type="Pfam" id="PF13385">
    <property type="entry name" value="Laminin_G_3"/>
    <property type="match status" value="1"/>
</dbReference>
<gene>
    <name evidence="2" type="ORF">ENS82_01015</name>
</gene>
<dbReference type="SUPFAM" id="SSF49899">
    <property type="entry name" value="Concanavalin A-like lectins/glucanases"/>
    <property type="match status" value="1"/>
</dbReference>
<dbReference type="EMBL" id="DSWI01000008">
    <property type="protein sequence ID" value="HFG19289.1"/>
    <property type="molecule type" value="Genomic_DNA"/>
</dbReference>
<reference evidence="2" key="1">
    <citation type="journal article" date="2020" name="mSystems">
        <title>Genome- and Community-Level Interaction Insights into Carbon Utilization and Element Cycling Functions of Hydrothermarchaeota in Hydrothermal Sediment.</title>
        <authorList>
            <person name="Zhou Z."/>
            <person name="Liu Y."/>
            <person name="Xu W."/>
            <person name="Pan J."/>
            <person name="Luo Z.H."/>
            <person name="Li M."/>
        </authorList>
    </citation>
    <scope>NUCLEOTIDE SEQUENCE [LARGE SCALE GENOMIC DNA]</scope>
    <source>
        <strain evidence="2">SpSt-524</strain>
    </source>
</reference>
<accession>A0A7C3DE33</accession>
<evidence type="ECO:0000256" key="1">
    <source>
        <dbReference type="SAM" id="SignalP"/>
    </source>
</evidence>
<comment type="caution">
    <text evidence="2">The sequence shown here is derived from an EMBL/GenBank/DDBJ whole genome shotgun (WGS) entry which is preliminary data.</text>
</comment>
<sequence length="255" mass="26678">MSIHTWIKVHGALLLLAALVACTGPSQVCTGPTCPVARWPLDEPSGATSVADVVQNPIFNTGLPKPGAVQNLFNPGGPWRVPGHSGGALYFPGNGDSYVEVPSTPDLTPARFVLEAWVAPVQCGAGAYYPVVDKWDPGTGTGYTLYLEGVGPGQVRPVVRLNGMTFTGTTPFPANYDPNNNTGTWTELKVRVDGSLGAFFVNGTPAGTFTAPTGLTNAIALWMGAMHQAPSGLFHCEIALDEVRLSEIPAGFSGQ</sequence>
<evidence type="ECO:0000313" key="2">
    <source>
        <dbReference type="EMBL" id="HFG19289.1"/>
    </source>
</evidence>
<feature type="signal peptide" evidence="1">
    <location>
        <begin position="1"/>
        <end position="23"/>
    </location>
</feature>
<proteinExistence type="predicted"/>
<dbReference type="InterPro" id="IPR013320">
    <property type="entry name" value="ConA-like_dom_sf"/>
</dbReference>
<dbReference type="AlphaFoldDB" id="A0A7C3DE33"/>
<feature type="chain" id="PRO_5027812797" evidence="1">
    <location>
        <begin position="24"/>
        <end position="255"/>
    </location>
</feature>
<dbReference type="Gene3D" id="2.60.120.200">
    <property type="match status" value="1"/>
</dbReference>
<protein>
    <submittedName>
        <fullName evidence="2">LamG domain-containing protein</fullName>
    </submittedName>
</protein>